<gene>
    <name evidence="7" type="ORF">AQUCO_01400841v1</name>
</gene>
<dbReference type="GO" id="GO:0005737">
    <property type="term" value="C:cytoplasm"/>
    <property type="evidence" value="ECO:0007669"/>
    <property type="project" value="UniProtKB-SubCell"/>
</dbReference>
<dbReference type="STRING" id="218851.A0A2G5DYJ2"/>
<feature type="domain" description="Importin N-terminal" evidence="6">
    <location>
        <begin position="21"/>
        <end position="101"/>
    </location>
</feature>
<evidence type="ECO:0000313" key="8">
    <source>
        <dbReference type="Proteomes" id="UP000230069"/>
    </source>
</evidence>
<dbReference type="InterPro" id="IPR000357">
    <property type="entry name" value="HEAT"/>
</dbReference>
<dbReference type="InParanoid" id="A0A2G5DYJ2"/>
<dbReference type="Gene3D" id="1.25.10.10">
    <property type="entry name" value="Leucine-rich Repeat Variant"/>
    <property type="match status" value="2"/>
</dbReference>
<evidence type="ECO:0000259" key="6">
    <source>
        <dbReference type="PROSITE" id="PS50166"/>
    </source>
</evidence>
<dbReference type="InterPro" id="IPR011989">
    <property type="entry name" value="ARM-like"/>
</dbReference>
<dbReference type="PANTHER" id="PTHR10527">
    <property type="entry name" value="IMPORTIN BETA"/>
    <property type="match status" value="1"/>
</dbReference>
<dbReference type="Proteomes" id="UP000230069">
    <property type="component" value="Unassembled WGS sequence"/>
</dbReference>
<proteinExistence type="predicted"/>
<dbReference type="EMBL" id="KZ305031">
    <property type="protein sequence ID" value="PIA48526.1"/>
    <property type="molecule type" value="Genomic_DNA"/>
</dbReference>
<dbReference type="InterPro" id="IPR040122">
    <property type="entry name" value="Importin_beta"/>
</dbReference>
<dbReference type="InterPro" id="IPR016024">
    <property type="entry name" value="ARM-type_fold"/>
</dbReference>
<dbReference type="Pfam" id="PF03810">
    <property type="entry name" value="IBN_N"/>
    <property type="match status" value="1"/>
</dbReference>
<protein>
    <recommendedName>
        <fullName evidence="6">Importin N-terminal domain-containing protein</fullName>
    </recommendedName>
</protein>
<dbReference type="GO" id="GO:0031267">
    <property type="term" value="F:small GTPase binding"/>
    <property type="evidence" value="ECO:0007669"/>
    <property type="project" value="InterPro"/>
</dbReference>
<accession>A0A2G5DYJ2</accession>
<evidence type="ECO:0000256" key="1">
    <source>
        <dbReference type="ARBA" id="ARBA00004496"/>
    </source>
</evidence>
<evidence type="ECO:0000313" key="7">
    <source>
        <dbReference type="EMBL" id="PIA48526.1"/>
    </source>
</evidence>
<keyword evidence="5" id="KW-0653">Protein transport</keyword>
<comment type="subcellular location">
    <subcellularLocation>
        <location evidence="1">Cytoplasm</location>
    </subcellularLocation>
</comment>
<keyword evidence="3" id="KW-0963">Cytoplasm</keyword>
<dbReference type="PROSITE" id="PS50166">
    <property type="entry name" value="IMPORTIN_B_NT"/>
    <property type="match status" value="1"/>
</dbReference>
<dbReference type="Pfam" id="PF02985">
    <property type="entry name" value="HEAT"/>
    <property type="match status" value="1"/>
</dbReference>
<dbReference type="GO" id="GO:0005634">
    <property type="term" value="C:nucleus"/>
    <property type="evidence" value="ECO:0007669"/>
    <property type="project" value="UniProtKB-SubCell"/>
</dbReference>
<dbReference type="AlphaFoldDB" id="A0A2G5DYJ2"/>
<evidence type="ECO:0000256" key="3">
    <source>
        <dbReference type="ARBA" id="ARBA00022490"/>
    </source>
</evidence>
<reference evidence="7 8" key="1">
    <citation type="submission" date="2017-09" db="EMBL/GenBank/DDBJ databases">
        <title>WGS assembly of Aquilegia coerulea Goldsmith.</title>
        <authorList>
            <person name="Hodges S."/>
            <person name="Kramer E."/>
            <person name="Nordborg M."/>
            <person name="Tomkins J."/>
            <person name="Borevitz J."/>
            <person name="Derieg N."/>
            <person name="Yan J."/>
            <person name="Mihaltcheva S."/>
            <person name="Hayes R.D."/>
            <person name="Rokhsar D."/>
        </authorList>
    </citation>
    <scope>NUCLEOTIDE SEQUENCE [LARGE SCALE GENOMIC DNA]</scope>
    <source>
        <strain evidence="8">cv. Goldsmith</strain>
    </source>
</reference>
<dbReference type="InterPro" id="IPR001494">
    <property type="entry name" value="Importin-beta_N"/>
</dbReference>
<keyword evidence="4" id="KW-0677">Repeat</keyword>
<dbReference type="SUPFAM" id="SSF48371">
    <property type="entry name" value="ARM repeat"/>
    <property type="match status" value="1"/>
</dbReference>
<name>A0A2G5DYJ2_AQUCA</name>
<organism evidence="7 8">
    <name type="scientific">Aquilegia coerulea</name>
    <name type="common">Rocky mountain columbine</name>
    <dbReference type="NCBI Taxonomy" id="218851"/>
    <lineage>
        <taxon>Eukaryota</taxon>
        <taxon>Viridiplantae</taxon>
        <taxon>Streptophyta</taxon>
        <taxon>Embryophyta</taxon>
        <taxon>Tracheophyta</taxon>
        <taxon>Spermatophyta</taxon>
        <taxon>Magnoliopsida</taxon>
        <taxon>Ranunculales</taxon>
        <taxon>Ranunculaceae</taxon>
        <taxon>Thalictroideae</taxon>
        <taxon>Aquilegia</taxon>
    </lineage>
</organism>
<evidence type="ECO:0000256" key="4">
    <source>
        <dbReference type="ARBA" id="ARBA00022737"/>
    </source>
</evidence>
<dbReference type="OrthoDB" id="10263328at2759"/>
<keyword evidence="8" id="KW-1185">Reference proteome</keyword>
<evidence type="ECO:0000256" key="2">
    <source>
        <dbReference type="ARBA" id="ARBA00022448"/>
    </source>
</evidence>
<dbReference type="GO" id="GO:0006606">
    <property type="term" value="P:protein import into nucleus"/>
    <property type="evidence" value="ECO:0007669"/>
    <property type="project" value="InterPro"/>
</dbReference>
<keyword evidence="2" id="KW-0813">Transport</keyword>
<sequence length="213" mass="23925">MEITQILLFVQSADANVQINAETNIKQFQDQNLPPFHYSLSVELSTEDKPIESRRLAGIVLKNSLDGKHIARKEQLIQQWVGIDASAKSNIKDLLLRTVGLQDEVNSVHTAVVQGITLADHVAEVRLAVTKALYNALDFAQTNFDNEMERTYIVKIVCETAVSKEPEIRQAALECLVSISSTYYHVLQPYMQTLFELTSRAVRGTRTCCTSRD</sequence>
<evidence type="ECO:0000256" key="5">
    <source>
        <dbReference type="ARBA" id="ARBA00022927"/>
    </source>
</evidence>